<dbReference type="PANTHER" id="PTHR48011">
    <property type="entry name" value="CCR4-NOT TRANSCRIPTIONAL COMPLEX SUBUNIT CAF120-RELATED"/>
    <property type="match status" value="1"/>
</dbReference>
<protein>
    <recommendedName>
        <fullName evidence="1">Protein kinase domain-containing protein</fullName>
    </recommendedName>
</protein>
<evidence type="ECO:0000313" key="2">
    <source>
        <dbReference type="EMBL" id="KAG5396655.1"/>
    </source>
</evidence>
<dbReference type="InterPro" id="IPR011009">
    <property type="entry name" value="Kinase-like_dom_sf"/>
</dbReference>
<sequence>MSSMEFVKSLGKGSFGSVNLIKFTKPDGSKPYYHAVKSSNAQDYDSLYNEFQILSKLSDCPRIVQTFGTSLERGVNDNGTRVYNMSMEYAAGGSLTSFMETRSLTDTVIRDFTRMILEGLVFVHDHGYVHCDLKPDNLLLFPRDDVGVTKEVSYELKLSDFGMSTEAGEESVFWEFDSPYLGTPLYMSPESVHYGVAEKSLDLWSLGCVVLEMYTGKSPWPFQDSDELLRHLLDEKAPEIPESLPWEARQFLQTCFARNPVERGSASELLKHPFLLPEVSDEKRVMVTGAGSRIKSVAVMKSRVIMKKPIRVKILPPKTPRFKKVLNRPLRLKTIPPKPPGFNLVFVQSFCLSVSVCSVAFMMEFVKSLGKGSGGSVNLIRVTKPDGSNPHYHAVKSSNYYDYLHDEFQILSKLRDCPGIVQTFGASLSRGFNVHGRKVYSMSMEYAAGGNLTSFIETRSLTDTMIRDFTRMILQGLVAVHDLGYVHCDLKPDNLLVFPRGDVVGVMKEVSYELKISDFGLSTEVGEDSKFWEFDSPYLGTPLYMSPESVRYGVAKKSLDLWSLGCVVLEMHTGKPPWPFQDSKEFLRHLLDDKAPEVPEYVPWEARQFLETCFARNPVERGSALGLLKHPFLMRTDVVRHGVLQLFHQSTLQFKKVADRPLRLKTIPPKPPVCNVVFVQSFCLTGSVCSVV</sequence>
<gene>
    <name evidence="2" type="primary">A05p015920.1_BraROA</name>
    <name evidence="2" type="ORF">IGI04_018469</name>
</gene>
<dbReference type="Proteomes" id="UP000823674">
    <property type="component" value="Chromosome A05"/>
</dbReference>
<dbReference type="InterPro" id="IPR008271">
    <property type="entry name" value="Ser/Thr_kinase_AS"/>
</dbReference>
<dbReference type="PROSITE" id="PS50011">
    <property type="entry name" value="PROTEIN_KINASE_DOM"/>
    <property type="match status" value="2"/>
</dbReference>
<evidence type="ECO:0000259" key="1">
    <source>
        <dbReference type="PROSITE" id="PS50011"/>
    </source>
</evidence>
<dbReference type="EMBL" id="JADBGQ010000005">
    <property type="protein sequence ID" value="KAG5396655.1"/>
    <property type="molecule type" value="Genomic_DNA"/>
</dbReference>
<feature type="domain" description="Protein kinase" evidence="1">
    <location>
        <begin position="363"/>
        <end position="633"/>
    </location>
</feature>
<keyword evidence="3" id="KW-1185">Reference proteome</keyword>
<dbReference type="Pfam" id="PF00069">
    <property type="entry name" value="Pkinase"/>
    <property type="match status" value="2"/>
</dbReference>
<dbReference type="PANTHER" id="PTHR48011:SF44">
    <property type="entry name" value="PROTEIN KINASE DOMAIN-CONTAINING PROTEIN"/>
    <property type="match status" value="1"/>
</dbReference>
<organism evidence="2 3">
    <name type="scientific">Brassica rapa subsp. trilocularis</name>
    <dbReference type="NCBI Taxonomy" id="1813537"/>
    <lineage>
        <taxon>Eukaryota</taxon>
        <taxon>Viridiplantae</taxon>
        <taxon>Streptophyta</taxon>
        <taxon>Embryophyta</taxon>
        <taxon>Tracheophyta</taxon>
        <taxon>Spermatophyta</taxon>
        <taxon>Magnoliopsida</taxon>
        <taxon>eudicotyledons</taxon>
        <taxon>Gunneridae</taxon>
        <taxon>Pentapetalae</taxon>
        <taxon>rosids</taxon>
        <taxon>malvids</taxon>
        <taxon>Brassicales</taxon>
        <taxon>Brassicaceae</taxon>
        <taxon>Brassiceae</taxon>
        <taxon>Brassica</taxon>
    </lineage>
</organism>
<dbReference type="PROSITE" id="PS00108">
    <property type="entry name" value="PROTEIN_KINASE_ST"/>
    <property type="match status" value="2"/>
</dbReference>
<dbReference type="Gene3D" id="1.10.510.10">
    <property type="entry name" value="Transferase(Phosphotransferase) domain 1"/>
    <property type="match status" value="2"/>
</dbReference>
<dbReference type="Gene3D" id="3.30.200.20">
    <property type="entry name" value="Phosphorylase Kinase, domain 1"/>
    <property type="match status" value="1"/>
</dbReference>
<accession>A0ABQ7MFI6</accession>
<dbReference type="InterPro" id="IPR000719">
    <property type="entry name" value="Prot_kinase_dom"/>
</dbReference>
<evidence type="ECO:0000313" key="3">
    <source>
        <dbReference type="Proteomes" id="UP000823674"/>
    </source>
</evidence>
<feature type="domain" description="Protein kinase" evidence="1">
    <location>
        <begin position="4"/>
        <end position="275"/>
    </location>
</feature>
<proteinExistence type="predicted"/>
<reference evidence="2 3" key="1">
    <citation type="submission" date="2021-03" db="EMBL/GenBank/DDBJ databases">
        <authorList>
            <person name="King G.J."/>
            <person name="Bancroft I."/>
            <person name="Baten A."/>
            <person name="Bloomfield J."/>
            <person name="Borpatragohain P."/>
            <person name="He Z."/>
            <person name="Irish N."/>
            <person name="Irwin J."/>
            <person name="Liu K."/>
            <person name="Mauleon R.P."/>
            <person name="Moore J."/>
            <person name="Morris R."/>
            <person name="Ostergaard L."/>
            <person name="Wang B."/>
            <person name="Wells R."/>
        </authorList>
    </citation>
    <scope>NUCLEOTIDE SEQUENCE [LARGE SCALE GENOMIC DNA]</scope>
    <source>
        <strain evidence="2">R-o-18</strain>
        <tissue evidence="2">Leaf</tissue>
    </source>
</reference>
<dbReference type="SUPFAM" id="SSF56112">
    <property type="entry name" value="Protein kinase-like (PK-like)"/>
    <property type="match status" value="2"/>
</dbReference>
<comment type="caution">
    <text evidence="2">The sequence shown here is derived from an EMBL/GenBank/DDBJ whole genome shotgun (WGS) entry which is preliminary data.</text>
</comment>
<dbReference type="SMART" id="SM00220">
    <property type="entry name" value="S_TKc"/>
    <property type="match status" value="2"/>
</dbReference>
<dbReference type="InterPro" id="IPR052751">
    <property type="entry name" value="Plant_MAPKKK"/>
</dbReference>
<name>A0ABQ7MFI6_BRACM</name>